<protein>
    <submittedName>
        <fullName evidence="1">Uncharacterized protein</fullName>
    </submittedName>
</protein>
<proteinExistence type="predicted"/>
<organism evidence="1 2">
    <name type="scientific">Strongylus vulgaris</name>
    <name type="common">Blood worm</name>
    <dbReference type="NCBI Taxonomy" id="40348"/>
    <lineage>
        <taxon>Eukaryota</taxon>
        <taxon>Metazoa</taxon>
        <taxon>Ecdysozoa</taxon>
        <taxon>Nematoda</taxon>
        <taxon>Chromadorea</taxon>
        <taxon>Rhabditida</taxon>
        <taxon>Rhabditina</taxon>
        <taxon>Rhabditomorpha</taxon>
        <taxon>Strongyloidea</taxon>
        <taxon>Strongylidae</taxon>
        <taxon>Strongylus</taxon>
    </lineage>
</organism>
<reference evidence="1 2" key="1">
    <citation type="submission" date="2018-11" db="EMBL/GenBank/DDBJ databases">
        <authorList>
            <consortium name="Pathogen Informatics"/>
        </authorList>
    </citation>
    <scope>NUCLEOTIDE SEQUENCE [LARGE SCALE GENOMIC DNA]</scope>
</reference>
<dbReference type="AlphaFoldDB" id="A0A3P7JBW5"/>
<dbReference type="OrthoDB" id="5975154at2759"/>
<evidence type="ECO:0000313" key="2">
    <source>
        <dbReference type="Proteomes" id="UP000270094"/>
    </source>
</evidence>
<gene>
    <name evidence="1" type="ORF">SVUK_LOCUS10512</name>
</gene>
<evidence type="ECO:0000313" key="1">
    <source>
        <dbReference type="EMBL" id="VDM75514.1"/>
    </source>
</evidence>
<name>A0A3P7JBW5_STRVU</name>
<dbReference type="EMBL" id="UYYB01095436">
    <property type="protein sequence ID" value="VDM75514.1"/>
    <property type="molecule type" value="Genomic_DNA"/>
</dbReference>
<sequence>MYSPFTIEKMRFTDYGGAEKTHYQTRSGKPSKVDVGDFLLERIEAKNILLVPGSKVVESAESYPKRMVRSVFWFNLVFRRHNIFYTTRMAMPLFTISWFCSDSRVIRDSATDYLEVFYDFHHTVDAGSDRYSIEN</sequence>
<accession>A0A3P7JBW5</accession>
<dbReference type="Proteomes" id="UP000270094">
    <property type="component" value="Unassembled WGS sequence"/>
</dbReference>
<keyword evidence="2" id="KW-1185">Reference proteome</keyword>